<gene>
    <name evidence="2" type="ORF">K8U91_04465</name>
</gene>
<protein>
    <submittedName>
        <fullName evidence="2">Uncharacterized protein</fullName>
    </submittedName>
</protein>
<keyword evidence="1" id="KW-1133">Transmembrane helix</keyword>
<dbReference type="RefSeq" id="WP_025278350.1">
    <property type="nucleotide sequence ID" value="NZ_CAMLUE010000007.1"/>
</dbReference>
<keyword evidence="1" id="KW-0472">Membrane</keyword>
<reference evidence="2" key="2">
    <citation type="submission" date="2021-09" db="EMBL/GenBank/DDBJ databases">
        <authorList>
            <person name="Gilroy R."/>
        </authorList>
    </citation>
    <scope>NUCLEOTIDE SEQUENCE</scope>
    <source>
        <strain evidence="2">CHK121-7720</strain>
    </source>
</reference>
<dbReference type="EMBL" id="DYUD01000014">
    <property type="protein sequence ID" value="HJG88716.1"/>
    <property type="molecule type" value="Genomic_DNA"/>
</dbReference>
<evidence type="ECO:0000313" key="2">
    <source>
        <dbReference type="EMBL" id="HJG88716.1"/>
    </source>
</evidence>
<evidence type="ECO:0000313" key="3">
    <source>
        <dbReference type="Proteomes" id="UP000757103"/>
    </source>
</evidence>
<evidence type="ECO:0000256" key="1">
    <source>
        <dbReference type="SAM" id="Phobius"/>
    </source>
</evidence>
<comment type="caution">
    <text evidence="2">The sequence shown here is derived from an EMBL/GenBank/DDBJ whole genome shotgun (WGS) entry which is preliminary data.</text>
</comment>
<proteinExistence type="predicted"/>
<name>A0A921SUH9_9BACT</name>
<reference evidence="2" key="1">
    <citation type="journal article" date="2021" name="PeerJ">
        <title>Extensive microbial diversity within the chicken gut microbiome revealed by metagenomics and culture.</title>
        <authorList>
            <person name="Gilroy R."/>
            <person name="Ravi A."/>
            <person name="Getino M."/>
            <person name="Pursley I."/>
            <person name="Horton D.L."/>
            <person name="Alikhan N.F."/>
            <person name="Baker D."/>
            <person name="Gharbi K."/>
            <person name="Hall N."/>
            <person name="Watson M."/>
            <person name="Adriaenssens E.M."/>
            <person name="Foster-Nyarko E."/>
            <person name="Jarju S."/>
            <person name="Secka A."/>
            <person name="Antonio M."/>
            <person name="Oren A."/>
            <person name="Chaudhuri R.R."/>
            <person name="La Ragione R."/>
            <person name="Hildebrand F."/>
            <person name="Pallen M.J."/>
        </authorList>
    </citation>
    <scope>NUCLEOTIDE SEQUENCE</scope>
    <source>
        <strain evidence="2">CHK121-7720</strain>
    </source>
</reference>
<feature type="transmembrane region" description="Helical" evidence="1">
    <location>
        <begin position="55"/>
        <end position="78"/>
    </location>
</feature>
<dbReference type="AlphaFoldDB" id="A0A921SUH9"/>
<dbReference type="Proteomes" id="UP000757103">
    <property type="component" value="Unassembled WGS sequence"/>
</dbReference>
<accession>A0A921SUH9</accession>
<dbReference type="GeneID" id="90528986"/>
<organism evidence="2 3">
    <name type="scientific">Barnesiella viscericola</name>
    <dbReference type="NCBI Taxonomy" id="397865"/>
    <lineage>
        <taxon>Bacteria</taxon>
        <taxon>Pseudomonadati</taxon>
        <taxon>Bacteroidota</taxon>
        <taxon>Bacteroidia</taxon>
        <taxon>Bacteroidales</taxon>
        <taxon>Barnesiellaceae</taxon>
        <taxon>Barnesiella</taxon>
    </lineage>
</organism>
<keyword evidence="1" id="KW-0812">Transmembrane</keyword>
<sequence>MEKKTPLLDEIGRKHGMKVPEGYFADFTEKMVERLPEREIPLPEQPTLWLRIRPWVYMAAMFAGVWLMMKMFTGIFSVEKGATPDVEMTASAPEEGSVEDEWIAHYVDDYTAYEMLYTEGDY</sequence>